<keyword evidence="3" id="KW-0131">Cell cycle</keyword>
<feature type="domain" description="SPOR" evidence="2">
    <location>
        <begin position="147"/>
        <end position="226"/>
    </location>
</feature>
<gene>
    <name evidence="3" type="ORF">C8D93_101529</name>
</gene>
<evidence type="ECO:0000256" key="1">
    <source>
        <dbReference type="SAM" id="MobiDB-lite"/>
    </source>
</evidence>
<dbReference type="Proteomes" id="UP000248330">
    <property type="component" value="Unassembled WGS sequence"/>
</dbReference>
<proteinExistence type="predicted"/>
<feature type="region of interest" description="Disordered" evidence="1">
    <location>
        <begin position="52"/>
        <end position="146"/>
    </location>
</feature>
<dbReference type="Pfam" id="PF05036">
    <property type="entry name" value="SPOR"/>
    <property type="match status" value="1"/>
</dbReference>
<name>A0A318EGX2_9GAMM</name>
<dbReference type="InterPro" id="IPR052521">
    <property type="entry name" value="Cell_div_SPOR-domain"/>
</dbReference>
<dbReference type="OrthoDB" id="7069135at2"/>
<evidence type="ECO:0000313" key="4">
    <source>
        <dbReference type="Proteomes" id="UP000248330"/>
    </source>
</evidence>
<dbReference type="PANTHER" id="PTHR38687">
    <property type="entry name" value="CELL DIVISION PROTEIN DEDD-RELATED"/>
    <property type="match status" value="1"/>
</dbReference>
<dbReference type="GO" id="GO:0032153">
    <property type="term" value="C:cell division site"/>
    <property type="evidence" value="ECO:0007669"/>
    <property type="project" value="TreeGrafter"/>
</dbReference>
<comment type="caution">
    <text evidence="3">The sequence shown here is derived from an EMBL/GenBank/DDBJ whole genome shotgun (WGS) entry which is preliminary data.</text>
</comment>
<sequence>MNDKLKRRLTGAAVIVLVALALAALLPEPQLAPSVEDELRVVTIPLQEEAIVETAPLDDGEAGTAGEVDSPPEIVDGDGVAPETPPAPASTPTARPTTRPTPKPSARPPATPSPSPTPAPAATATPRPTPVVTATPRPQPTAAAGADAGGEIWWVQVGSYADIGNAREAEARLAALGQTVIVAPIETASGTLYRVRAGPYTSAARAQAAHEQVVRAGMPEARLIKP</sequence>
<evidence type="ECO:0000259" key="2">
    <source>
        <dbReference type="PROSITE" id="PS51724"/>
    </source>
</evidence>
<dbReference type="EMBL" id="QICN01000001">
    <property type="protein sequence ID" value="PXV71478.1"/>
    <property type="molecule type" value="Genomic_DNA"/>
</dbReference>
<evidence type="ECO:0000313" key="3">
    <source>
        <dbReference type="EMBL" id="PXV71478.1"/>
    </source>
</evidence>
<feature type="compositionally biased region" description="Low complexity" evidence="1">
    <location>
        <begin position="120"/>
        <end position="144"/>
    </location>
</feature>
<keyword evidence="3" id="KW-0132">Cell division</keyword>
<dbReference type="AlphaFoldDB" id="A0A318EGX2"/>
<dbReference type="GO" id="GO:0030428">
    <property type="term" value="C:cell septum"/>
    <property type="evidence" value="ECO:0007669"/>
    <property type="project" value="TreeGrafter"/>
</dbReference>
<dbReference type="PROSITE" id="PS51724">
    <property type="entry name" value="SPOR"/>
    <property type="match status" value="1"/>
</dbReference>
<dbReference type="GO" id="GO:0042834">
    <property type="term" value="F:peptidoglycan binding"/>
    <property type="evidence" value="ECO:0007669"/>
    <property type="project" value="InterPro"/>
</dbReference>
<dbReference type="InterPro" id="IPR007730">
    <property type="entry name" value="SPOR-like_dom"/>
</dbReference>
<feature type="compositionally biased region" description="Pro residues" evidence="1">
    <location>
        <begin position="99"/>
        <end position="119"/>
    </location>
</feature>
<dbReference type="RefSeq" id="WP_110263591.1">
    <property type="nucleotide sequence ID" value="NZ_CAKZQT010000007.1"/>
</dbReference>
<accession>A0A318EGX2</accession>
<dbReference type="Gene3D" id="3.30.70.1070">
    <property type="entry name" value="Sporulation related repeat"/>
    <property type="match status" value="1"/>
</dbReference>
<keyword evidence="4" id="KW-1185">Reference proteome</keyword>
<dbReference type="SUPFAM" id="SSF110997">
    <property type="entry name" value="Sporulation related repeat"/>
    <property type="match status" value="1"/>
</dbReference>
<reference evidence="3 4" key="1">
    <citation type="submission" date="2018-04" db="EMBL/GenBank/DDBJ databases">
        <title>Genomic Encyclopedia of Type Strains, Phase IV (KMG-IV): sequencing the most valuable type-strain genomes for metagenomic binning, comparative biology and taxonomic classification.</title>
        <authorList>
            <person name="Goeker M."/>
        </authorList>
    </citation>
    <scope>NUCLEOTIDE SEQUENCE [LARGE SCALE GENOMIC DNA]</scope>
    <source>
        <strain evidence="3 4">DSM 104150</strain>
    </source>
</reference>
<organism evidence="3 4">
    <name type="scientific">Sinimarinibacterium flocculans</name>
    <dbReference type="NCBI Taxonomy" id="985250"/>
    <lineage>
        <taxon>Bacteria</taxon>
        <taxon>Pseudomonadati</taxon>
        <taxon>Pseudomonadota</taxon>
        <taxon>Gammaproteobacteria</taxon>
        <taxon>Nevskiales</taxon>
        <taxon>Nevskiaceae</taxon>
        <taxon>Sinimarinibacterium</taxon>
    </lineage>
</organism>
<dbReference type="GO" id="GO:0032506">
    <property type="term" value="P:cytokinetic process"/>
    <property type="evidence" value="ECO:0007669"/>
    <property type="project" value="TreeGrafter"/>
</dbReference>
<dbReference type="PANTHER" id="PTHR38687:SF1">
    <property type="entry name" value="CELL DIVISION PROTEIN DEDD"/>
    <property type="match status" value="1"/>
</dbReference>
<protein>
    <submittedName>
        <fullName evidence="3">Cell division septation protein DedD</fullName>
    </submittedName>
</protein>
<dbReference type="InterPro" id="IPR036680">
    <property type="entry name" value="SPOR-like_sf"/>
</dbReference>